<evidence type="ECO:0000313" key="2">
    <source>
        <dbReference type="EMBL" id="EYF03342.1"/>
    </source>
</evidence>
<organism evidence="2 3">
    <name type="scientific">Chondromyces apiculatus DSM 436</name>
    <dbReference type="NCBI Taxonomy" id="1192034"/>
    <lineage>
        <taxon>Bacteria</taxon>
        <taxon>Pseudomonadati</taxon>
        <taxon>Myxococcota</taxon>
        <taxon>Polyangia</taxon>
        <taxon>Polyangiales</taxon>
        <taxon>Polyangiaceae</taxon>
        <taxon>Chondromyces</taxon>
    </lineage>
</organism>
<name>A0A017T2V6_9BACT</name>
<dbReference type="EMBL" id="ASRX01000048">
    <property type="protein sequence ID" value="EYF03342.1"/>
    <property type="molecule type" value="Genomic_DNA"/>
</dbReference>
<dbReference type="SUPFAM" id="SSF69322">
    <property type="entry name" value="Tricorn protease domain 2"/>
    <property type="match status" value="1"/>
</dbReference>
<feature type="region of interest" description="Disordered" evidence="1">
    <location>
        <begin position="244"/>
        <end position="312"/>
    </location>
</feature>
<protein>
    <submittedName>
        <fullName evidence="2">Uncharacterized protein</fullName>
    </submittedName>
</protein>
<sequence>MHGPIEVAPIPRAEWPRPTAITREQRRPFGAEGDVALGPGGLLYGVCKDKRKPHVAAWVVGGELHTAEDTPLPGGRTAYLAARDDGAAALIGLDFDSLWEVDFEGHVARRLLKHEESLSDIGYGPDDRILMLAGTALDAYRRVGSRAVLDRRWHIEGYGMMTLHEGRLVAVKRIEDGRDGITLYGFHGDSLRLLARANTNVGALFAEDGRVFFEHNGHEAEFYELAGVSVLRALLDARPESFPEVPVLERGPTDDVGLDEESDARSDDDALVDEDEDLDEAPPKSPDEVVVEPAPGRVGLRSLGKKSPLRRQRDEAIPKDVKALFGARATVVHAGAGDLYTGWKKDGKTAFRYAIYGGVRGKELLDTELKSSAQSTLICMSPDRTSAFVPTDGDGKLWRVDLRTGKATLIRDFSKEKTEKEIYVLQALAHERVLVGTSSETWIFSVAGGTPRVEIRGQLDIREAEILSEGRVAVLQASSGRPLRVWGIFEDGVRTLAAFKVTPASFHASDGKFYVNAEGDLGWFEIVNVDDAWATAQRSASETRYPRIDLSEAPPPREDEERDEDEDDEDEDEDEESEEESEDEDEVSDDDSLGDDDDEGGDEDDEDDDDD</sequence>
<dbReference type="AlphaFoldDB" id="A0A017T2V6"/>
<reference evidence="2 3" key="1">
    <citation type="submission" date="2013-05" db="EMBL/GenBank/DDBJ databases">
        <title>Genome assembly of Chondromyces apiculatus DSM 436.</title>
        <authorList>
            <person name="Sharma G."/>
            <person name="Khatri I."/>
            <person name="Kaur C."/>
            <person name="Mayilraj S."/>
            <person name="Subramanian S."/>
        </authorList>
    </citation>
    <scope>NUCLEOTIDE SEQUENCE [LARGE SCALE GENOMIC DNA]</scope>
    <source>
        <strain evidence="2 3">DSM 436</strain>
    </source>
</reference>
<feature type="compositionally biased region" description="Acidic residues" evidence="1">
    <location>
        <begin position="560"/>
        <end position="611"/>
    </location>
</feature>
<keyword evidence="3" id="KW-1185">Reference proteome</keyword>
<evidence type="ECO:0000256" key="1">
    <source>
        <dbReference type="SAM" id="MobiDB-lite"/>
    </source>
</evidence>
<proteinExistence type="predicted"/>
<feature type="region of interest" description="Disordered" evidence="1">
    <location>
        <begin position="537"/>
        <end position="611"/>
    </location>
</feature>
<evidence type="ECO:0000313" key="3">
    <source>
        <dbReference type="Proteomes" id="UP000019678"/>
    </source>
</evidence>
<dbReference type="STRING" id="1192034.CAP_5674"/>
<comment type="caution">
    <text evidence="2">The sequence shown here is derived from an EMBL/GenBank/DDBJ whole genome shotgun (WGS) entry which is preliminary data.</text>
</comment>
<dbReference type="Proteomes" id="UP000019678">
    <property type="component" value="Unassembled WGS sequence"/>
</dbReference>
<gene>
    <name evidence="2" type="ORF">CAP_5674</name>
</gene>
<feature type="compositionally biased region" description="Basic and acidic residues" evidence="1">
    <location>
        <begin position="544"/>
        <end position="559"/>
    </location>
</feature>
<accession>A0A017T2V6</accession>
<feature type="compositionally biased region" description="Acidic residues" evidence="1">
    <location>
        <begin position="269"/>
        <end position="280"/>
    </location>
</feature>